<dbReference type="GO" id="GO:0005739">
    <property type="term" value="C:mitochondrion"/>
    <property type="evidence" value="ECO:0007669"/>
    <property type="project" value="UniProtKB-SubCell"/>
</dbReference>
<accession>A0A4Z1NS14</accession>
<feature type="compositionally biased region" description="Basic residues" evidence="5">
    <location>
        <begin position="331"/>
        <end position="345"/>
    </location>
</feature>
<feature type="compositionally biased region" description="Low complexity" evidence="5">
    <location>
        <begin position="239"/>
        <end position="254"/>
    </location>
</feature>
<proteinExistence type="inferred from homology"/>
<dbReference type="PANTHER" id="PTHR32035">
    <property type="entry name" value="AURORA KINASE A-INTERACTING PROTEIN"/>
    <property type="match status" value="1"/>
</dbReference>
<evidence type="ECO:0000256" key="1">
    <source>
        <dbReference type="ARBA" id="ARBA00004173"/>
    </source>
</evidence>
<comment type="subcellular location">
    <subcellularLocation>
        <location evidence="1">Mitochondrion</location>
    </subcellularLocation>
</comment>
<feature type="region of interest" description="Disordered" evidence="5">
    <location>
        <begin position="313"/>
        <end position="345"/>
    </location>
</feature>
<feature type="compositionally biased region" description="Low complexity" evidence="5">
    <location>
        <begin position="14"/>
        <end position="32"/>
    </location>
</feature>
<evidence type="ECO:0000256" key="3">
    <source>
        <dbReference type="ARBA" id="ARBA00035647"/>
    </source>
</evidence>
<dbReference type="STRING" id="86259.A0A4Z1NS14"/>
<feature type="compositionally biased region" description="Basic residues" evidence="5">
    <location>
        <begin position="46"/>
        <end position="55"/>
    </location>
</feature>
<organism evidence="7 8">
    <name type="scientific">Venturia nashicola</name>
    <dbReference type="NCBI Taxonomy" id="86259"/>
    <lineage>
        <taxon>Eukaryota</taxon>
        <taxon>Fungi</taxon>
        <taxon>Dikarya</taxon>
        <taxon>Ascomycota</taxon>
        <taxon>Pezizomycotina</taxon>
        <taxon>Dothideomycetes</taxon>
        <taxon>Pleosporomycetidae</taxon>
        <taxon>Venturiales</taxon>
        <taxon>Venturiaceae</taxon>
        <taxon>Venturia</taxon>
    </lineage>
</organism>
<dbReference type="AlphaFoldDB" id="A0A4Z1NS14"/>
<dbReference type="Proteomes" id="UP000298493">
    <property type="component" value="Unassembled WGS sequence"/>
</dbReference>
<dbReference type="EMBL" id="SNSC02000014">
    <property type="protein sequence ID" value="TID18471.1"/>
    <property type="molecule type" value="Genomic_DNA"/>
</dbReference>
<keyword evidence="8" id="KW-1185">Reference proteome</keyword>
<dbReference type="Pfam" id="PF08213">
    <property type="entry name" value="COX24_C"/>
    <property type="match status" value="1"/>
</dbReference>
<protein>
    <recommendedName>
        <fullName evidence="4">Small ribosomal subunit protein mS38</fullName>
    </recommendedName>
</protein>
<dbReference type="SMART" id="SM01155">
    <property type="entry name" value="DUF1713"/>
    <property type="match status" value="1"/>
</dbReference>
<comment type="caution">
    <text evidence="7">The sequence shown here is derived from an EMBL/GenBank/DDBJ whole genome shotgun (WGS) entry which is preliminary data.</text>
</comment>
<keyword evidence="2" id="KW-0496">Mitochondrion</keyword>
<evidence type="ECO:0000256" key="4">
    <source>
        <dbReference type="ARBA" id="ARBA00035682"/>
    </source>
</evidence>
<name>A0A4Z1NS14_9PEZI</name>
<evidence type="ECO:0000256" key="5">
    <source>
        <dbReference type="SAM" id="MobiDB-lite"/>
    </source>
</evidence>
<feature type="domain" description="Ribosomal protein mS38 C-terminal" evidence="6">
    <location>
        <begin position="328"/>
        <end position="361"/>
    </location>
</feature>
<evidence type="ECO:0000256" key="2">
    <source>
        <dbReference type="ARBA" id="ARBA00023128"/>
    </source>
</evidence>
<sequence>MFSSSLGRAVRTVPASAISARAARAAPSAPSITAFRPLTQCTRQRQSGHQRRHSSSKTSIPPDGSKVVAPAQRATSTGRTTRKKSKDATAPRNDQNQPFSIQYPHIPSVPSTKHLRPQDVTLSSFFSLHRPISLTTALPPESTEAQFNSIFEPPTLTNREKFTKVISTLGGFADNLESAIVETDEDGNITWQTIEQEADMAQGELRRSSGSRGDPMQHFMTQFKPFRPPPPPQPLNELASASSKARSKRAAPAPKKGRSWSTTITITEYTNHDGKIMYANAVAEPIAIAPSSPHKQPFLHRMGERERAWQQYRDERSQRVPSKKPEMKLISVKRQRKLKMKKHKYKKLMKRTRNERRKLGKL</sequence>
<evidence type="ECO:0000313" key="8">
    <source>
        <dbReference type="Proteomes" id="UP000298493"/>
    </source>
</evidence>
<feature type="region of interest" description="Disordered" evidence="5">
    <location>
        <begin position="1"/>
        <end position="114"/>
    </location>
</feature>
<reference evidence="7 8" key="1">
    <citation type="submission" date="2019-04" db="EMBL/GenBank/DDBJ databases">
        <title>High contiguity whole genome sequence and gene annotation resource for two Venturia nashicola isolates.</title>
        <authorList>
            <person name="Prokchorchik M."/>
            <person name="Won K."/>
            <person name="Lee Y."/>
            <person name="Choi E.D."/>
            <person name="Segonzac C."/>
            <person name="Sohn K.H."/>
        </authorList>
    </citation>
    <scope>NUCLEOTIDE SEQUENCE [LARGE SCALE GENOMIC DNA]</scope>
    <source>
        <strain evidence="7 8">PRI2</strain>
    </source>
</reference>
<dbReference type="InterPro" id="IPR013177">
    <property type="entry name" value="Ribosomal_mS38_C"/>
</dbReference>
<feature type="compositionally biased region" description="Basic and acidic residues" evidence="5">
    <location>
        <begin position="313"/>
        <end position="327"/>
    </location>
</feature>
<evidence type="ECO:0000313" key="7">
    <source>
        <dbReference type="EMBL" id="TID18471.1"/>
    </source>
</evidence>
<dbReference type="PANTHER" id="PTHR32035:SF3">
    <property type="entry name" value="SMALL RIBOSOMAL SUBUNIT PROTEIN MS38"/>
    <property type="match status" value="1"/>
</dbReference>
<evidence type="ECO:0000259" key="6">
    <source>
        <dbReference type="SMART" id="SM01155"/>
    </source>
</evidence>
<comment type="similarity">
    <text evidence="3">Belongs to the mitochondrion-specific ribosomal protein mS38 family.</text>
</comment>
<gene>
    <name evidence="7" type="ORF">E6O75_ATG06547</name>
</gene>
<feature type="region of interest" description="Disordered" evidence="5">
    <location>
        <begin position="224"/>
        <end position="259"/>
    </location>
</feature>